<reference evidence="2 3" key="1">
    <citation type="submission" date="2016-09" db="EMBL/GenBank/DDBJ databases">
        <title>The draft genome of Dichanthelium oligosanthes: A C3 panicoid grass species.</title>
        <authorList>
            <person name="Studer A.J."/>
            <person name="Schnable J.C."/>
            <person name="Brutnell T.P."/>
        </authorList>
    </citation>
    <scope>NUCLEOTIDE SEQUENCE [LARGE SCALE GENOMIC DNA]</scope>
    <source>
        <strain evidence="3">cv. Kellogg 1175</strain>
        <tissue evidence="2">Leaf</tissue>
    </source>
</reference>
<evidence type="ECO:0000313" key="2">
    <source>
        <dbReference type="EMBL" id="OEL15453.1"/>
    </source>
</evidence>
<sequence length="107" mass="12109">MASMGVAVKMDVDRKRNNFVEAGEVARALRSSRERDPLPLRSQRQRTSDGHRTARCNGTGKTAQVRYRLARTVRPTERTVRERARGGGGSRRRRRDSQRSSAVVSSR</sequence>
<gene>
    <name evidence="2" type="ORF">BAE44_0023529</name>
</gene>
<feature type="compositionally biased region" description="Basic and acidic residues" evidence="1">
    <location>
        <begin position="74"/>
        <end position="85"/>
    </location>
</feature>
<dbReference type="Proteomes" id="UP000095767">
    <property type="component" value="Unassembled WGS sequence"/>
</dbReference>
<comment type="caution">
    <text evidence="2">The sequence shown here is derived from an EMBL/GenBank/DDBJ whole genome shotgun (WGS) entry which is preliminary data.</text>
</comment>
<keyword evidence="3" id="KW-1185">Reference proteome</keyword>
<proteinExistence type="predicted"/>
<protein>
    <submittedName>
        <fullName evidence="2">Uncharacterized protein</fullName>
    </submittedName>
</protein>
<name>A0A1E5URG5_9POAL</name>
<evidence type="ECO:0000313" key="3">
    <source>
        <dbReference type="Proteomes" id="UP000095767"/>
    </source>
</evidence>
<feature type="region of interest" description="Disordered" evidence="1">
    <location>
        <begin position="1"/>
        <end position="107"/>
    </location>
</feature>
<dbReference type="AlphaFoldDB" id="A0A1E5URG5"/>
<dbReference type="EMBL" id="LWDX02066823">
    <property type="protein sequence ID" value="OEL15453.1"/>
    <property type="molecule type" value="Genomic_DNA"/>
</dbReference>
<evidence type="ECO:0000256" key="1">
    <source>
        <dbReference type="SAM" id="MobiDB-lite"/>
    </source>
</evidence>
<organism evidence="2 3">
    <name type="scientific">Dichanthelium oligosanthes</name>
    <dbReference type="NCBI Taxonomy" id="888268"/>
    <lineage>
        <taxon>Eukaryota</taxon>
        <taxon>Viridiplantae</taxon>
        <taxon>Streptophyta</taxon>
        <taxon>Embryophyta</taxon>
        <taxon>Tracheophyta</taxon>
        <taxon>Spermatophyta</taxon>
        <taxon>Magnoliopsida</taxon>
        <taxon>Liliopsida</taxon>
        <taxon>Poales</taxon>
        <taxon>Poaceae</taxon>
        <taxon>PACMAD clade</taxon>
        <taxon>Panicoideae</taxon>
        <taxon>Panicodae</taxon>
        <taxon>Paniceae</taxon>
        <taxon>Dichantheliinae</taxon>
        <taxon>Dichanthelium</taxon>
    </lineage>
</organism>
<accession>A0A1E5URG5</accession>
<dbReference type="OrthoDB" id="691217at2759"/>